<proteinExistence type="predicted"/>
<evidence type="ECO:0000313" key="2">
    <source>
        <dbReference type="EMBL" id="GAA1790828.1"/>
    </source>
</evidence>
<feature type="compositionally biased region" description="Basic and acidic residues" evidence="1">
    <location>
        <begin position="246"/>
        <end position="256"/>
    </location>
</feature>
<feature type="compositionally biased region" description="Basic and acidic residues" evidence="1">
    <location>
        <begin position="83"/>
        <end position="93"/>
    </location>
</feature>
<keyword evidence="3" id="KW-1185">Reference proteome</keyword>
<evidence type="ECO:0000256" key="1">
    <source>
        <dbReference type="SAM" id="MobiDB-lite"/>
    </source>
</evidence>
<feature type="compositionally biased region" description="Basic and acidic residues" evidence="1">
    <location>
        <begin position="216"/>
        <end position="225"/>
    </location>
</feature>
<feature type="compositionally biased region" description="Polar residues" evidence="1">
    <location>
        <begin position="170"/>
        <end position="181"/>
    </location>
</feature>
<feature type="compositionally biased region" description="Basic and acidic residues" evidence="1">
    <location>
        <begin position="61"/>
        <end position="74"/>
    </location>
</feature>
<organism evidence="2 3">
    <name type="scientific">Leucobacter iarius</name>
    <dbReference type="NCBI Taxonomy" id="333963"/>
    <lineage>
        <taxon>Bacteria</taxon>
        <taxon>Bacillati</taxon>
        <taxon>Actinomycetota</taxon>
        <taxon>Actinomycetes</taxon>
        <taxon>Micrococcales</taxon>
        <taxon>Microbacteriaceae</taxon>
        <taxon>Leucobacter</taxon>
    </lineage>
</organism>
<accession>A0ABP4XSY6</accession>
<dbReference type="Proteomes" id="UP001500851">
    <property type="component" value="Unassembled WGS sequence"/>
</dbReference>
<sequence length="316" mass="34162">MSFEHHAIAMNHSQATGSAKLVLAGIASHANDEGEAFPGLLTLARYAGFEGWNAEPEDDTKEARSAARAKRESAARAARRQIRKLEELGEIRTEQNAGGTRNRPDHMRPNLYTVLLACPPDCDGSAQHRKRDAGKAILAGIKPVDISETDPRADSPGEGQPARGVRVSSPPESSTNHQTPQGHVPETPGVDASAHETPSEEFELLPPDADAEPAGDESHWTDQVKRPNLSAGDSRPQRPAPAPRFPRFEPEARQRPETVSPEQQHANAEAERYPCPAGFGPPTARTAWHWCPNTSSECVRCNQTAQAILTAEGVTL</sequence>
<feature type="region of interest" description="Disordered" evidence="1">
    <location>
        <begin position="141"/>
        <end position="283"/>
    </location>
</feature>
<comment type="caution">
    <text evidence="2">The sequence shown here is derived from an EMBL/GenBank/DDBJ whole genome shotgun (WGS) entry which is preliminary data.</text>
</comment>
<protein>
    <submittedName>
        <fullName evidence="2">Uncharacterized protein</fullName>
    </submittedName>
</protein>
<feature type="region of interest" description="Disordered" evidence="1">
    <location>
        <begin position="53"/>
        <end position="107"/>
    </location>
</feature>
<feature type="compositionally biased region" description="Acidic residues" evidence="1">
    <location>
        <begin position="199"/>
        <end position="215"/>
    </location>
</feature>
<name>A0ABP4XSY6_9MICO</name>
<gene>
    <name evidence="2" type="ORF">GCM10009768_19830</name>
</gene>
<evidence type="ECO:0000313" key="3">
    <source>
        <dbReference type="Proteomes" id="UP001500851"/>
    </source>
</evidence>
<dbReference type="EMBL" id="BAAAOB010000002">
    <property type="protein sequence ID" value="GAA1790828.1"/>
    <property type="molecule type" value="Genomic_DNA"/>
</dbReference>
<reference evidence="3" key="1">
    <citation type="journal article" date="2019" name="Int. J. Syst. Evol. Microbiol.">
        <title>The Global Catalogue of Microorganisms (GCM) 10K type strain sequencing project: providing services to taxonomists for standard genome sequencing and annotation.</title>
        <authorList>
            <consortium name="The Broad Institute Genomics Platform"/>
            <consortium name="The Broad Institute Genome Sequencing Center for Infectious Disease"/>
            <person name="Wu L."/>
            <person name="Ma J."/>
        </authorList>
    </citation>
    <scope>NUCLEOTIDE SEQUENCE [LARGE SCALE GENOMIC DNA]</scope>
    <source>
        <strain evidence="3">JCM 14736</strain>
    </source>
</reference>